<keyword evidence="5" id="KW-1185">Reference proteome</keyword>
<dbReference type="InterPro" id="IPR008936">
    <property type="entry name" value="Rho_GTPase_activation_prot"/>
</dbReference>
<dbReference type="Proteomes" id="UP001431209">
    <property type="component" value="Unassembled WGS sequence"/>
</dbReference>
<protein>
    <submittedName>
        <fullName evidence="4">Rho GTPase-activating protein ArhGAP</fullName>
    </submittedName>
</protein>
<evidence type="ECO:0000259" key="2">
    <source>
        <dbReference type="PROSITE" id="PS50004"/>
    </source>
</evidence>
<comment type="caution">
    <text evidence="4">The sequence shown here is derived from an EMBL/GenBank/DDBJ whole genome shotgun (WGS) entry which is preliminary data.</text>
</comment>
<dbReference type="SUPFAM" id="SSF48350">
    <property type="entry name" value="GTPase activation domain, GAP"/>
    <property type="match status" value="1"/>
</dbReference>
<dbReference type="GO" id="GO:0005096">
    <property type="term" value="F:GTPase activator activity"/>
    <property type="evidence" value="ECO:0007669"/>
    <property type="project" value="UniProtKB-KW"/>
</dbReference>
<sequence>MTVCEFYVEVTSASSLLAADANGFSDPFVEIYLAHEDPKLRKKNKLKTKTILKSLNPVWGEEFRFEVPHMDPEDIQLKFKIYDWDKIGKNDYLGYVDFGIKDKTLYQNEYNSFTLDVKEGQGTLTIRVMPISFGALRNPMFGVSLREILSRDTDTHVPSVVRFCAGILYKRSLTECFKSERHKGIAAEGIFRVSGNDGVVKNLRYRFDNGLIKNEQDLEDLSDHDIAALLKQFLRELDQPLLTFEAYKPLMRAVSSGKSDDDLVCMIKKIITSKLTPHEEVLVNVVLFLLNQASKLEDTNLMGVKNLAIIFSQTILYEPIAMCGEEDDLHSAVKEVSGRARVCEIMIEKYSTLFTGRECSLVEMYGLDKTPLDDSEEKWF</sequence>
<dbReference type="Pfam" id="PF00620">
    <property type="entry name" value="RhoGAP"/>
    <property type="match status" value="1"/>
</dbReference>
<dbReference type="EMBL" id="JAOPGA020001032">
    <property type="protein sequence ID" value="KAL0484269.1"/>
    <property type="molecule type" value="Genomic_DNA"/>
</dbReference>
<gene>
    <name evidence="4" type="ORF">AKO1_004833</name>
</gene>
<accession>A0AAW2Z4F3</accession>
<dbReference type="PANTHER" id="PTHR15228">
    <property type="entry name" value="SPERMATHECAL PHYSIOLOGY VARIANT"/>
    <property type="match status" value="1"/>
</dbReference>
<dbReference type="Gene3D" id="2.60.40.150">
    <property type="entry name" value="C2 domain"/>
    <property type="match status" value="1"/>
</dbReference>
<dbReference type="InterPro" id="IPR000008">
    <property type="entry name" value="C2_dom"/>
</dbReference>
<dbReference type="PROSITE" id="PS50004">
    <property type="entry name" value="C2"/>
    <property type="match status" value="1"/>
</dbReference>
<feature type="domain" description="Rho-GAP" evidence="3">
    <location>
        <begin position="143"/>
        <end position="354"/>
    </location>
</feature>
<dbReference type="InterPro" id="IPR051025">
    <property type="entry name" value="RhoGAP"/>
</dbReference>
<feature type="domain" description="C2" evidence="2">
    <location>
        <begin position="1"/>
        <end position="115"/>
    </location>
</feature>
<dbReference type="CDD" id="cd00159">
    <property type="entry name" value="RhoGAP"/>
    <property type="match status" value="1"/>
</dbReference>
<name>A0AAW2Z4F3_9EUKA</name>
<proteinExistence type="predicted"/>
<dbReference type="PROSITE" id="PS50238">
    <property type="entry name" value="RHOGAP"/>
    <property type="match status" value="1"/>
</dbReference>
<dbReference type="GO" id="GO:0007165">
    <property type="term" value="P:signal transduction"/>
    <property type="evidence" value="ECO:0007669"/>
    <property type="project" value="InterPro"/>
</dbReference>
<evidence type="ECO:0000259" key="3">
    <source>
        <dbReference type="PROSITE" id="PS50238"/>
    </source>
</evidence>
<dbReference type="Gene3D" id="1.10.555.10">
    <property type="entry name" value="Rho GTPase activation protein"/>
    <property type="match status" value="1"/>
</dbReference>
<dbReference type="Pfam" id="PF00168">
    <property type="entry name" value="C2"/>
    <property type="match status" value="1"/>
</dbReference>
<evidence type="ECO:0000313" key="5">
    <source>
        <dbReference type="Proteomes" id="UP001431209"/>
    </source>
</evidence>
<dbReference type="AlphaFoldDB" id="A0AAW2Z4F3"/>
<dbReference type="SMART" id="SM00324">
    <property type="entry name" value="RhoGAP"/>
    <property type="match status" value="1"/>
</dbReference>
<reference evidence="4 5" key="1">
    <citation type="submission" date="2024-03" db="EMBL/GenBank/DDBJ databases">
        <title>The Acrasis kona genome and developmental transcriptomes reveal deep origins of eukaryotic multicellular pathways.</title>
        <authorList>
            <person name="Sheikh S."/>
            <person name="Fu C.-J."/>
            <person name="Brown M.W."/>
            <person name="Baldauf S.L."/>
        </authorList>
    </citation>
    <scope>NUCLEOTIDE SEQUENCE [LARGE SCALE GENOMIC DNA]</scope>
    <source>
        <strain evidence="4 5">ATCC MYA-3509</strain>
    </source>
</reference>
<evidence type="ECO:0000313" key="4">
    <source>
        <dbReference type="EMBL" id="KAL0484269.1"/>
    </source>
</evidence>
<evidence type="ECO:0000256" key="1">
    <source>
        <dbReference type="ARBA" id="ARBA00022468"/>
    </source>
</evidence>
<organism evidence="4 5">
    <name type="scientific">Acrasis kona</name>
    <dbReference type="NCBI Taxonomy" id="1008807"/>
    <lineage>
        <taxon>Eukaryota</taxon>
        <taxon>Discoba</taxon>
        <taxon>Heterolobosea</taxon>
        <taxon>Tetramitia</taxon>
        <taxon>Eutetramitia</taxon>
        <taxon>Acrasidae</taxon>
        <taxon>Acrasis</taxon>
    </lineage>
</organism>
<dbReference type="InterPro" id="IPR000198">
    <property type="entry name" value="RhoGAP_dom"/>
</dbReference>
<dbReference type="InterPro" id="IPR035892">
    <property type="entry name" value="C2_domain_sf"/>
</dbReference>
<dbReference type="SUPFAM" id="SSF49562">
    <property type="entry name" value="C2 domain (Calcium/lipid-binding domain, CaLB)"/>
    <property type="match status" value="1"/>
</dbReference>
<dbReference type="SMART" id="SM00239">
    <property type="entry name" value="C2"/>
    <property type="match status" value="1"/>
</dbReference>
<keyword evidence="1" id="KW-0343">GTPase activation</keyword>
<dbReference type="PRINTS" id="PR00360">
    <property type="entry name" value="C2DOMAIN"/>
</dbReference>
<dbReference type="PANTHER" id="PTHR15228:SF25">
    <property type="entry name" value="F-BAR DOMAIN-CONTAINING PROTEIN"/>
    <property type="match status" value="1"/>
</dbReference>